<dbReference type="InterPro" id="IPR036396">
    <property type="entry name" value="Cyt_P450_sf"/>
</dbReference>
<keyword evidence="4 10" id="KW-0349">Heme</keyword>
<dbReference type="InterPro" id="IPR017972">
    <property type="entry name" value="Cyt_P450_CS"/>
</dbReference>
<keyword evidence="7 10" id="KW-0408">Iron</keyword>
<dbReference type="PROSITE" id="PS00086">
    <property type="entry name" value="CYTOCHROME_P450"/>
    <property type="match status" value="1"/>
</dbReference>
<dbReference type="GO" id="GO:0004497">
    <property type="term" value="F:monooxygenase activity"/>
    <property type="evidence" value="ECO:0007669"/>
    <property type="project" value="UniProtKB-KW"/>
</dbReference>
<comment type="similarity">
    <text evidence="3 11">Belongs to the cytochrome P450 family.</text>
</comment>
<dbReference type="FunFam" id="1.10.630.10:FF:000006">
    <property type="entry name" value="Cytochrome P450 302a1, mitochondrial"/>
    <property type="match status" value="1"/>
</dbReference>
<dbReference type="InterPro" id="IPR001128">
    <property type="entry name" value="Cyt_P450"/>
</dbReference>
<sequence>MNTLNSVRCRASATGPFQSLRSSSALAQPQVKANVSEESKAFSEIPRPSKLKFMRAFMPGGEFYNASITEYTSTMRKRYGDIFIMPGMFGRKDWVTTFNTKDIEMVFRNEGIWPHRDGLDSIVYFRQHVRPDVYGEMQGLVASQDETWGKLRSAVNPIFMQPRGLRMYYEPLSNINNEFIERIKEIRDPQTSEVPDNFMDEVSRMIFESLALVAFDRQMGLIRKNRDNPDAMTLFQTTRDIFRLTFSLDFQPSMWKIISTPTYRKMKKTLNDSLDVAQKMLKENQDELEKRRIAGENINSNSMLERLMEINPKMAVIMSLDILFAGVDATSTLLAAVLLCLSKHPEKQLKLREELLRIMPTKNTLLNEETMKDMPYLRAVIKETLRYYPNGLGTMRTSPNDVVLSGYNVPKGSTVLMGANVLMKDPVFYPRPNEFLPERWLRDPETGKKMQVSPFTYLPFGFGPRMCIGKRVVDLEIETSVAKLIRNFQVEFNRDASRPFKTMFVMEPAIPFPFKFTDIEQKVTEY</sequence>
<keyword evidence="12" id="KW-1185">Reference proteome</keyword>
<gene>
    <name evidence="13" type="primary">LOC108072209</name>
</gene>
<evidence type="ECO:0000256" key="3">
    <source>
        <dbReference type="ARBA" id="ARBA00010617"/>
    </source>
</evidence>
<dbReference type="OrthoDB" id="3945418at2759"/>
<evidence type="ECO:0000256" key="4">
    <source>
        <dbReference type="ARBA" id="ARBA00022617"/>
    </source>
</evidence>
<evidence type="ECO:0000256" key="7">
    <source>
        <dbReference type="ARBA" id="ARBA00023004"/>
    </source>
</evidence>
<dbReference type="Proteomes" id="UP001652661">
    <property type="component" value="Chromosome 2R"/>
</dbReference>
<evidence type="ECO:0000256" key="1">
    <source>
        <dbReference type="ARBA" id="ARBA00001971"/>
    </source>
</evidence>
<keyword evidence="9" id="KW-0472">Membrane</keyword>
<feature type="binding site" description="axial binding residue" evidence="10">
    <location>
        <position position="467"/>
    </location>
    <ligand>
        <name>heme</name>
        <dbReference type="ChEBI" id="CHEBI:30413"/>
    </ligand>
    <ligandPart>
        <name>Fe</name>
        <dbReference type="ChEBI" id="CHEBI:18248"/>
    </ligandPart>
</feature>
<dbReference type="RefSeq" id="XP_017018759.1">
    <property type="nucleotide sequence ID" value="XM_017163270.2"/>
</dbReference>
<dbReference type="PANTHER" id="PTHR24279:SF120">
    <property type="entry name" value="CYTOCHROME P450"/>
    <property type="match status" value="1"/>
</dbReference>
<dbReference type="GeneID" id="108072209"/>
<evidence type="ECO:0000256" key="10">
    <source>
        <dbReference type="PIRSR" id="PIRSR602401-1"/>
    </source>
</evidence>
<accession>A0A6P4I4F9</accession>
<evidence type="ECO:0000313" key="13">
    <source>
        <dbReference type="RefSeq" id="XP_017018759.1"/>
    </source>
</evidence>
<name>A0A6P4I4F9_DROKI</name>
<dbReference type="AlphaFoldDB" id="A0A6P4I4F9"/>
<comment type="cofactor">
    <cofactor evidence="1 10">
        <name>heme</name>
        <dbReference type="ChEBI" id="CHEBI:30413"/>
    </cofactor>
</comment>
<evidence type="ECO:0000256" key="11">
    <source>
        <dbReference type="RuleBase" id="RU000461"/>
    </source>
</evidence>
<dbReference type="GO" id="GO:0016020">
    <property type="term" value="C:membrane"/>
    <property type="evidence" value="ECO:0007669"/>
    <property type="project" value="UniProtKB-SubCell"/>
</dbReference>
<comment type="subcellular location">
    <subcellularLocation>
        <location evidence="2">Membrane</location>
    </subcellularLocation>
</comment>
<dbReference type="PRINTS" id="PR00463">
    <property type="entry name" value="EP450I"/>
</dbReference>
<evidence type="ECO:0000313" key="12">
    <source>
        <dbReference type="Proteomes" id="UP001652661"/>
    </source>
</evidence>
<dbReference type="GO" id="GO:0005506">
    <property type="term" value="F:iron ion binding"/>
    <property type="evidence" value="ECO:0007669"/>
    <property type="project" value="InterPro"/>
</dbReference>
<dbReference type="Gene3D" id="1.10.630.10">
    <property type="entry name" value="Cytochrome P450"/>
    <property type="match status" value="1"/>
</dbReference>
<dbReference type="InterPro" id="IPR050479">
    <property type="entry name" value="CYP11_CYP27_families"/>
</dbReference>
<dbReference type="PRINTS" id="PR00385">
    <property type="entry name" value="P450"/>
</dbReference>
<reference evidence="13" key="2">
    <citation type="submission" date="2025-08" db="UniProtKB">
        <authorList>
            <consortium name="RefSeq"/>
        </authorList>
    </citation>
    <scope>IDENTIFICATION</scope>
    <source>
        <strain evidence="13">14028-0561.14</strain>
        <tissue evidence="13">Whole fly</tissue>
    </source>
</reference>
<keyword evidence="6 11" id="KW-0560">Oxidoreductase</keyword>
<evidence type="ECO:0000256" key="9">
    <source>
        <dbReference type="ARBA" id="ARBA00023136"/>
    </source>
</evidence>
<dbReference type="InterPro" id="IPR002401">
    <property type="entry name" value="Cyt_P450_E_grp-I"/>
</dbReference>
<proteinExistence type="inferred from homology"/>
<dbReference type="SUPFAM" id="SSF48264">
    <property type="entry name" value="Cytochrome P450"/>
    <property type="match status" value="1"/>
</dbReference>
<dbReference type="Pfam" id="PF00067">
    <property type="entry name" value="p450"/>
    <property type="match status" value="1"/>
</dbReference>
<evidence type="ECO:0000256" key="2">
    <source>
        <dbReference type="ARBA" id="ARBA00004370"/>
    </source>
</evidence>
<organism evidence="12 13">
    <name type="scientific">Drosophila kikkawai</name>
    <name type="common">Fruit fly</name>
    <dbReference type="NCBI Taxonomy" id="30033"/>
    <lineage>
        <taxon>Eukaryota</taxon>
        <taxon>Metazoa</taxon>
        <taxon>Ecdysozoa</taxon>
        <taxon>Arthropoda</taxon>
        <taxon>Hexapoda</taxon>
        <taxon>Insecta</taxon>
        <taxon>Pterygota</taxon>
        <taxon>Neoptera</taxon>
        <taxon>Endopterygota</taxon>
        <taxon>Diptera</taxon>
        <taxon>Brachycera</taxon>
        <taxon>Muscomorpha</taxon>
        <taxon>Ephydroidea</taxon>
        <taxon>Drosophilidae</taxon>
        <taxon>Drosophila</taxon>
        <taxon>Sophophora</taxon>
    </lineage>
</organism>
<keyword evidence="8 11" id="KW-0503">Monooxygenase</keyword>
<protein>
    <submittedName>
        <fullName evidence="13">Probable cytochrome P450 12d1 proximal, mitochondrial</fullName>
    </submittedName>
</protein>
<evidence type="ECO:0000256" key="8">
    <source>
        <dbReference type="ARBA" id="ARBA00023033"/>
    </source>
</evidence>
<dbReference type="CDD" id="cd11054">
    <property type="entry name" value="CYP24A1-like"/>
    <property type="match status" value="1"/>
</dbReference>
<keyword evidence="5 10" id="KW-0479">Metal-binding</keyword>
<dbReference type="PANTHER" id="PTHR24279">
    <property type="entry name" value="CYTOCHROME P450"/>
    <property type="match status" value="1"/>
</dbReference>
<evidence type="ECO:0000256" key="6">
    <source>
        <dbReference type="ARBA" id="ARBA00023002"/>
    </source>
</evidence>
<dbReference type="GO" id="GO:0016705">
    <property type="term" value="F:oxidoreductase activity, acting on paired donors, with incorporation or reduction of molecular oxygen"/>
    <property type="evidence" value="ECO:0007669"/>
    <property type="project" value="InterPro"/>
</dbReference>
<evidence type="ECO:0000256" key="5">
    <source>
        <dbReference type="ARBA" id="ARBA00022723"/>
    </source>
</evidence>
<reference evidence="12" key="1">
    <citation type="submission" date="2025-05" db="UniProtKB">
        <authorList>
            <consortium name="RefSeq"/>
        </authorList>
    </citation>
    <scope>NUCLEOTIDE SEQUENCE [LARGE SCALE GENOMIC DNA]</scope>
    <source>
        <strain evidence="12">14028-0561.14</strain>
    </source>
</reference>
<dbReference type="GO" id="GO:0020037">
    <property type="term" value="F:heme binding"/>
    <property type="evidence" value="ECO:0007669"/>
    <property type="project" value="InterPro"/>
</dbReference>